<comment type="caution">
    <text evidence="1">The sequence shown here is derived from an EMBL/GenBank/DDBJ whole genome shotgun (WGS) entry which is preliminary data.</text>
</comment>
<dbReference type="EMBL" id="JAPFCC010000001">
    <property type="protein sequence ID" value="MCW7555387.1"/>
    <property type="molecule type" value="Genomic_DNA"/>
</dbReference>
<dbReference type="Proteomes" id="UP001209854">
    <property type="component" value="Unassembled WGS sequence"/>
</dbReference>
<reference evidence="1 2" key="1">
    <citation type="submission" date="2022-10" db="EMBL/GenBank/DDBJ databases">
        <title>High-quality genome sequences of two octocoral-associated bacteria, Endozoicomonas euniceicola EF212 and Endozoicomonas gorgoniicola PS125.</title>
        <authorList>
            <person name="Chiou Y.-J."/>
            <person name="Chen Y.-H."/>
        </authorList>
    </citation>
    <scope>NUCLEOTIDE SEQUENCE [LARGE SCALE GENOMIC DNA]</scope>
    <source>
        <strain evidence="1 2">PS125</strain>
    </source>
</reference>
<gene>
    <name evidence="1" type="ORF">NX722_22690</name>
</gene>
<evidence type="ECO:0008006" key="3">
    <source>
        <dbReference type="Google" id="ProtNLM"/>
    </source>
</evidence>
<sequence>MGKLYDYQTADQVVFAPDGSPVEGACAGAVCLWLLQRFLGQPLMIPPDLATATALQQAYLNTGPLMLEEQRNALVYIGYKLHAIGLHTVEEFGTKDVVALIYLIFLQPGLYYLSVTVSGGGLHAVGMQVLERGRCYLFDPDDGLSELSFAEVVDYFILECDEDEGMFSAIKVS</sequence>
<proteinExistence type="predicted"/>
<keyword evidence="2" id="KW-1185">Reference proteome</keyword>
<dbReference type="RefSeq" id="WP_262565146.1">
    <property type="nucleotide sequence ID" value="NZ_JAPFCC010000001.1"/>
</dbReference>
<evidence type="ECO:0000313" key="2">
    <source>
        <dbReference type="Proteomes" id="UP001209854"/>
    </source>
</evidence>
<protein>
    <recommendedName>
        <fullName evidence="3">Peptidase C58 YopT-type domain-containing protein</fullName>
    </recommendedName>
</protein>
<accession>A0ABT3N178</accession>
<name>A0ABT3N178_9GAMM</name>
<evidence type="ECO:0000313" key="1">
    <source>
        <dbReference type="EMBL" id="MCW7555387.1"/>
    </source>
</evidence>
<organism evidence="1 2">
    <name type="scientific">Endozoicomonas gorgoniicola</name>
    <dbReference type="NCBI Taxonomy" id="1234144"/>
    <lineage>
        <taxon>Bacteria</taxon>
        <taxon>Pseudomonadati</taxon>
        <taxon>Pseudomonadota</taxon>
        <taxon>Gammaproteobacteria</taxon>
        <taxon>Oceanospirillales</taxon>
        <taxon>Endozoicomonadaceae</taxon>
        <taxon>Endozoicomonas</taxon>
    </lineage>
</organism>